<keyword evidence="1" id="KW-0233">DNA recombination</keyword>
<dbReference type="Gene3D" id="1.10.443.10">
    <property type="entry name" value="Intergrase catalytic core"/>
    <property type="match status" value="1"/>
</dbReference>
<feature type="region of interest" description="Disordered" evidence="2">
    <location>
        <begin position="700"/>
        <end position="722"/>
    </location>
</feature>
<reference evidence="3" key="1">
    <citation type="journal article" date="2020" name="Fungal Divers.">
        <title>Resolving the Mortierellaceae phylogeny through synthesis of multi-gene phylogenetics and phylogenomics.</title>
        <authorList>
            <person name="Vandepol N."/>
            <person name="Liber J."/>
            <person name="Desiro A."/>
            <person name="Na H."/>
            <person name="Kennedy M."/>
            <person name="Barry K."/>
            <person name="Grigoriev I.V."/>
            <person name="Miller A.N."/>
            <person name="O'Donnell K."/>
            <person name="Stajich J.E."/>
            <person name="Bonito G."/>
        </authorList>
    </citation>
    <scope>NUCLEOTIDE SEQUENCE</scope>
    <source>
        <strain evidence="3">BC1065</strain>
    </source>
</reference>
<feature type="compositionally biased region" description="Polar residues" evidence="2">
    <location>
        <begin position="1"/>
        <end position="14"/>
    </location>
</feature>
<accession>A0A9P6Q607</accession>
<sequence length="722" mass="81072">MAASIQSASDSPGSQLPGADKAAGVISQENGSPSSTTNDVHLSSADVTSFSASSGDTQLHLNEGNELIEQLLTAGDTTTAAYRYATSTMSKYSSYINQAKKYAVDIGCAGVFESVSPNVPKVLLSYLAFKCEKDVDLSEGKSAVSFKTAETIRSAMKMHYRTKFNCLNEPWQFDLATSQWRGNPVLEKSIDDYMSALKKRYNKENVLRQGLAISYEDMVRLLTYLDRDDVKTIHGEAFCLLFQAFASTAFYMWARINELTSLKAWNISTGHHTSGGSPFMVLTLVWRKTNQDNKDEFIRYEVHPTPEEPEICCYRRLSAWLKFYQSYYMNCVKRPVAAEDLIFPTIDRQGRFNVTQEHTPQTIQKWLTYFATKSGILDNKPGGNFTTHCFRRGGAQHRFMFAKEKWSLKAVRWWGGWSEKEDVGVITRYLLDEMHHYESGYSDIMSPDRRAHRQTLFMGADDADKPATVAHIHEQNKSIVQMSRTLAQLTEAVAQMQAQLHHIASSLQATHGQQIPSTAPAPALPSTPPFAAGQMAPPFSLGSPQPFGLSGTQSLDMPSAGSSVAIPAFPQNVAYQQRQREAVDQRHHMLLEQAVSKPKIPSAKTWKEVYEQWTNGDPSKGLTIPLKDWTTAMRGGANSSLYAQRKIIAMEYERCGYNEQEFTRLYSATIHNLKALILAIRKKRKERRVAERVAMRRLNRESSASTMASEDTFDVSDEDMDL</sequence>
<dbReference type="InterPro" id="IPR011010">
    <property type="entry name" value="DNA_brk_join_enz"/>
</dbReference>
<dbReference type="InterPro" id="IPR013762">
    <property type="entry name" value="Integrase-like_cat_sf"/>
</dbReference>
<evidence type="ECO:0008006" key="5">
    <source>
        <dbReference type="Google" id="ProtNLM"/>
    </source>
</evidence>
<protein>
    <recommendedName>
        <fullName evidence="5">Tyr recombinase domain-containing protein</fullName>
    </recommendedName>
</protein>
<dbReference type="GO" id="GO:0003677">
    <property type="term" value="F:DNA binding"/>
    <property type="evidence" value="ECO:0007669"/>
    <property type="project" value="InterPro"/>
</dbReference>
<feature type="compositionally biased region" description="Acidic residues" evidence="2">
    <location>
        <begin position="711"/>
        <end position="722"/>
    </location>
</feature>
<feature type="compositionally biased region" description="Polar residues" evidence="2">
    <location>
        <begin position="27"/>
        <end position="40"/>
    </location>
</feature>
<evidence type="ECO:0000313" key="3">
    <source>
        <dbReference type="EMBL" id="KAG0258793.1"/>
    </source>
</evidence>
<feature type="region of interest" description="Disordered" evidence="2">
    <location>
        <begin position="511"/>
        <end position="552"/>
    </location>
</feature>
<feature type="region of interest" description="Disordered" evidence="2">
    <location>
        <begin position="1"/>
        <end position="40"/>
    </location>
</feature>
<dbReference type="SUPFAM" id="SSF56349">
    <property type="entry name" value="DNA breaking-rejoining enzymes"/>
    <property type="match status" value="1"/>
</dbReference>
<evidence type="ECO:0000256" key="2">
    <source>
        <dbReference type="SAM" id="MobiDB-lite"/>
    </source>
</evidence>
<dbReference type="GO" id="GO:0006310">
    <property type="term" value="P:DNA recombination"/>
    <property type="evidence" value="ECO:0007669"/>
    <property type="project" value="UniProtKB-KW"/>
</dbReference>
<dbReference type="Proteomes" id="UP000807716">
    <property type="component" value="Unassembled WGS sequence"/>
</dbReference>
<dbReference type="GO" id="GO:0015074">
    <property type="term" value="P:DNA integration"/>
    <property type="evidence" value="ECO:0007669"/>
    <property type="project" value="InterPro"/>
</dbReference>
<dbReference type="AlphaFoldDB" id="A0A9P6Q607"/>
<gene>
    <name evidence="3" type="ORF">DFQ27_004429</name>
</gene>
<dbReference type="EMBL" id="JAAAJB010000308">
    <property type="protein sequence ID" value="KAG0258793.1"/>
    <property type="molecule type" value="Genomic_DNA"/>
</dbReference>
<proteinExistence type="predicted"/>
<comment type="caution">
    <text evidence="3">The sequence shown here is derived from an EMBL/GenBank/DDBJ whole genome shotgun (WGS) entry which is preliminary data.</text>
</comment>
<organism evidence="3 4">
    <name type="scientific">Actinomortierella ambigua</name>
    <dbReference type="NCBI Taxonomy" id="1343610"/>
    <lineage>
        <taxon>Eukaryota</taxon>
        <taxon>Fungi</taxon>
        <taxon>Fungi incertae sedis</taxon>
        <taxon>Mucoromycota</taxon>
        <taxon>Mortierellomycotina</taxon>
        <taxon>Mortierellomycetes</taxon>
        <taxon>Mortierellales</taxon>
        <taxon>Mortierellaceae</taxon>
        <taxon>Actinomortierella</taxon>
    </lineage>
</organism>
<evidence type="ECO:0000256" key="1">
    <source>
        <dbReference type="ARBA" id="ARBA00023172"/>
    </source>
</evidence>
<dbReference type="OrthoDB" id="2976553at2759"/>
<keyword evidence="4" id="KW-1185">Reference proteome</keyword>
<evidence type="ECO:0000313" key="4">
    <source>
        <dbReference type="Proteomes" id="UP000807716"/>
    </source>
</evidence>
<name>A0A9P6Q607_9FUNG</name>